<dbReference type="RefSeq" id="WP_228352790.1">
    <property type="nucleotide sequence ID" value="NZ_JACEGA010000001.1"/>
</dbReference>
<feature type="transmembrane region" description="Helical" evidence="7">
    <location>
        <begin position="662"/>
        <end position="681"/>
    </location>
</feature>
<dbReference type="PANTHER" id="PTHR30572">
    <property type="entry name" value="MEMBRANE COMPONENT OF TRANSPORTER-RELATED"/>
    <property type="match status" value="1"/>
</dbReference>
<gene>
    <name evidence="9" type="ORF">H0486_09480</name>
</gene>
<evidence type="ECO:0000256" key="4">
    <source>
        <dbReference type="ARBA" id="ARBA00022989"/>
    </source>
</evidence>
<dbReference type="GO" id="GO:0022857">
    <property type="term" value="F:transmembrane transporter activity"/>
    <property type="evidence" value="ECO:0007669"/>
    <property type="project" value="TreeGrafter"/>
</dbReference>
<dbReference type="GO" id="GO:0005886">
    <property type="term" value="C:plasma membrane"/>
    <property type="evidence" value="ECO:0007669"/>
    <property type="project" value="UniProtKB-SubCell"/>
</dbReference>
<sequence>MWKDYSISFIKNNRSSSVSIIVAALISSLFLSFLSSLFYNAWMYEVEQIILEEGDWQGRITGDLDEEDLLTIKNTANVERTVINEKLSKEQELVVDVYFRNPRTIFQDMPLIIEQLGLEDDAATYHLLLLSRYFIHDPQDEEPPLLLAFYLAVLIFVSFSLILVIRNSFAVSMSARIHQFGILSSIGATPRQIMICLIQEAAILCAVPILLGNFMGIALSMGVYKGANLIAANVVGRHVAIFHYHPAVFAIAILSSVITVFFSAWLPARKLSKLTPLEAVRNLGELQLKKKKNSRILSLLFGIEGELAGNALKAQKKALRTSTISLTLSFLGFTMMLCFFALMGISTKHTYFERYQDAWDVMVTIKETKIENFGLTMDLHELEGVRNCIVYQKAEAVTPISEEWQSEELRTLGGLGIFTETSASKEADTCWVKSSVVIMDDAGFTNYCEQIGIVPRLDGTVILNQIWDSLNSNFRYKRYIPYVKEDRETIILQNEVKEGETVDIPVIAYTQKVPALREEYDNYTMVQFIPVSLWKKISGKIEGVEADTYIRILSREGATIDELDALEEDISLLVGPAYETEIENRIENKITNDKMIGGYKLMIVALCSLLAAIGISNVFSNTLGLLRQRKREFAQYLSVGLTPEGLRKMFCIEAMVIAGRPLLITLPLTVIFVVFAINASYLNPMEFLVEAPIVPAIIFSLTIFGFVALAYYFGGKKMFKYSLIDVLRDDTSV</sequence>
<feature type="domain" description="ABC3 transporter permease C-terminal" evidence="8">
    <location>
        <begin position="608"/>
        <end position="722"/>
    </location>
</feature>
<dbReference type="PANTHER" id="PTHR30572:SF4">
    <property type="entry name" value="ABC TRANSPORTER PERMEASE YTRF"/>
    <property type="match status" value="1"/>
</dbReference>
<feature type="transmembrane region" description="Helical" evidence="7">
    <location>
        <begin position="145"/>
        <end position="165"/>
    </location>
</feature>
<evidence type="ECO:0000256" key="1">
    <source>
        <dbReference type="ARBA" id="ARBA00004651"/>
    </source>
</evidence>
<evidence type="ECO:0000256" key="2">
    <source>
        <dbReference type="ARBA" id="ARBA00022475"/>
    </source>
</evidence>
<comment type="caution">
    <text evidence="9">The sequence shown here is derived from an EMBL/GenBank/DDBJ whole genome shotgun (WGS) entry which is preliminary data.</text>
</comment>
<keyword evidence="4 7" id="KW-1133">Transmembrane helix</keyword>
<evidence type="ECO:0000259" key="8">
    <source>
        <dbReference type="Pfam" id="PF02687"/>
    </source>
</evidence>
<dbReference type="EMBL" id="JACEGA010000001">
    <property type="protein sequence ID" value="MBB2183110.1"/>
    <property type="molecule type" value="Genomic_DNA"/>
</dbReference>
<comment type="similarity">
    <text evidence="6">Belongs to the ABC-4 integral membrane protein family.</text>
</comment>
<feature type="transmembrane region" description="Helical" evidence="7">
    <location>
        <begin position="244"/>
        <end position="266"/>
    </location>
</feature>
<feature type="domain" description="ABC3 transporter permease C-terminal" evidence="8">
    <location>
        <begin position="152"/>
        <end position="276"/>
    </location>
</feature>
<organism evidence="9 10">
    <name type="scientific">Variimorphobacter saccharofermentans</name>
    <dbReference type="NCBI Taxonomy" id="2755051"/>
    <lineage>
        <taxon>Bacteria</taxon>
        <taxon>Bacillati</taxon>
        <taxon>Bacillota</taxon>
        <taxon>Clostridia</taxon>
        <taxon>Lachnospirales</taxon>
        <taxon>Lachnospiraceae</taxon>
        <taxon>Variimorphobacter</taxon>
    </lineage>
</organism>
<name>A0A839K0C8_9FIRM</name>
<reference evidence="9 10" key="1">
    <citation type="submission" date="2020-07" db="EMBL/GenBank/DDBJ databases">
        <title>Characterization and genome sequencing of isolate MD1, a novel member within the family Lachnospiraceae.</title>
        <authorList>
            <person name="Rettenmaier R."/>
            <person name="Di Bello L."/>
            <person name="Zinser C."/>
            <person name="Scheitz K."/>
            <person name="Liebl W."/>
            <person name="Zverlov V."/>
        </authorList>
    </citation>
    <scope>NUCLEOTIDE SEQUENCE [LARGE SCALE GENOMIC DNA]</scope>
    <source>
        <strain evidence="9 10">MD1</strain>
    </source>
</reference>
<evidence type="ECO:0000313" key="9">
    <source>
        <dbReference type="EMBL" id="MBB2183110.1"/>
    </source>
</evidence>
<dbReference type="InterPro" id="IPR050250">
    <property type="entry name" value="Macrolide_Exporter_MacB"/>
</dbReference>
<feature type="transmembrane region" description="Helical" evidence="7">
    <location>
        <begin position="20"/>
        <end position="42"/>
    </location>
</feature>
<evidence type="ECO:0000256" key="5">
    <source>
        <dbReference type="ARBA" id="ARBA00023136"/>
    </source>
</evidence>
<proteinExistence type="inferred from homology"/>
<protein>
    <submittedName>
        <fullName evidence="9">ABC transporter permease</fullName>
    </submittedName>
</protein>
<feature type="transmembrane region" description="Helical" evidence="7">
    <location>
        <begin position="201"/>
        <end position="224"/>
    </location>
</feature>
<feature type="transmembrane region" description="Helical" evidence="7">
    <location>
        <begin position="693"/>
        <end position="713"/>
    </location>
</feature>
<dbReference type="Pfam" id="PF02687">
    <property type="entry name" value="FtsX"/>
    <property type="match status" value="2"/>
</dbReference>
<dbReference type="Proteomes" id="UP000574276">
    <property type="component" value="Unassembled WGS sequence"/>
</dbReference>
<evidence type="ECO:0000313" key="10">
    <source>
        <dbReference type="Proteomes" id="UP000574276"/>
    </source>
</evidence>
<feature type="transmembrane region" description="Helical" evidence="7">
    <location>
        <begin position="323"/>
        <end position="345"/>
    </location>
</feature>
<feature type="transmembrane region" description="Helical" evidence="7">
    <location>
        <begin position="601"/>
        <end position="626"/>
    </location>
</feature>
<evidence type="ECO:0000256" key="6">
    <source>
        <dbReference type="ARBA" id="ARBA00038076"/>
    </source>
</evidence>
<evidence type="ECO:0000256" key="7">
    <source>
        <dbReference type="SAM" id="Phobius"/>
    </source>
</evidence>
<keyword evidence="5 7" id="KW-0472">Membrane</keyword>
<evidence type="ECO:0000256" key="3">
    <source>
        <dbReference type="ARBA" id="ARBA00022692"/>
    </source>
</evidence>
<keyword evidence="10" id="KW-1185">Reference proteome</keyword>
<dbReference type="InterPro" id="IPR003838">
    <property type="entry name" value="ABC3_permease_C"/>
</dbReference>
<comment type="subcellular location">
    <subcellularLocation>
        <location evidence="1">Cell membrane</location>
        <topology evidence="1">Multi-pass membrane protein</topology>
    </subcellularLocation>
</comment>
<keyword evidence="2" id="KW-1003">Cell membrane</keyword>
<accession>A0A839K0C8</accession>
<keyword evidence="3 7" id="KW-0812">Transmembrane</keyword>
<dbReference type="AlphaFoldDB" id="A0A839K0C8"/>